<organism evidence="3 4">
    <name type="scientific">Acidisarcina polymorpha</name>
    <dbReference type="NCBI Taxonomy" id="2211140"/>
    <lineage>
        <taxon>Bacteria</taxon>
        <taxon>Pseudomonadati</taxon>
        <taxon>Acidobacteriota</taxon>
        <taxon>Terriglobia</taxon>
        <taxon>Terriglobales</taxon>
        <taxon>Acidobacteriaceae</taxon>
        <taxon>Acidisarcina</taxon>
    </lineage>
</organism>
<proteinExistence type="inferred from homology"/>
<dbReference type="InterPro" id="IPR006016">
    <property type="entry name" value="UspA"/>
</dbReference>
<gene>
    <name evidence="3" type="ORF">ACPOL_3769</name>
</gene>
<dbReference type="InterPro" id="IPR014729">
    <property type="entry name" value="Rossmann-like_a/b/a_fold"/>
</dbReference>
<dbReference type="CDD" id="cd00293">
    <property type="entry name" value="USP-like"/>
    <property type="match status" value="2"/>
</dbReference>
<dbReference type="PANTHER" id="PTHR46268">
    <property type="entry name" value="STRESS RESPONSE PROTEIN NHAX"/>
    <property type="match status" value="1"/>
</dbReference>
<dbReference type="PRINTS" id="PR01438">
    <property type="entry name" value="UNVRSLSTRESS"/>
</dbReference>
<keyword evidence="4" id="KW-1185">Reference proteome</keyword>
<evidence type="ECO:0000259" key="2">
    <source>
        <dbReference type="Pfam" id="PF00582"/>
    </source>
</evidence>
<dbReference type="SUPFAM" id="SSF52402">
    <property type="entry name" value="Adenine nucleotide alpha hydrolases-like"/>
    <property type="match status" value="2"/>
</dbReference>
<reference evidence="3 4" key="1">
    <citation type="journal article" date="2018" name="Front. Microbiol.">
        <title>Hydrolytic Capabilities as a Key to Environmental Success: Chitinolytic and Cellulolytic Acidobacteria From Acidic Sub-arctic Soils and Boreal Peatlands.</title>
        <authorList>
            <person name="Belova S.E."/>
            <person name="Ravin N.V."/>
            <person name="Pankratov T.A."/>
            <person name="Rakitin A.L."/>
            <person name="Ivanova A.A."/>
            <person name="Beletsky A.V."/>
            <person name="Mardanov A.V."/>
            <person name="Sinninghe Damste J.S."/>
            <person name="Dedysh S.N."/>
        </authorList>
    </citation>
    <scope>NUCLEOTIDE SEQUENCE [LARGE SCALE GENOMIC DNA]</scope>
    <source>
        <strain evidence="3 4">SBC82</strain>
    </source>
</reference>
<dbReference type="Proteomes" id="UP000253606">
    <property type="component" value="Chromosome"/>
</dbReference>
<feature type="domain" description="UspA" evidence="2">
    <location>
        <begin position="12"/>
        <end position="147"/>
    </location>
</feature>
<dbReference type="RefSeq" id="WP_161557417.1">
    <property type="nucleotide sequence ID" value="NZ_CP030840.1"/>
</dbReference>
<evidence type="ECO:0000256" key="1">
    <source>
        <dbReference type="ARBA" id="ARBA00008791"/>
    </source>
</evidence>
<evidence type="ECO:0000313" key="4">
    <source>
        <dbReference type="Proteomes" id="UP000253606"/>
    </source>
</evidence>
<accession>A0A2Z5G1U4</accession>
<comment type="similarity">
    <text evidence="1">Belongs to the universal stress protein A family.</text>
</comment>
<dbReference type="AlphaFoldDB" id="A0A2Z5G1U4"/>
<dbReference type="InterPro" id="IPR006015">
    <property type="entry name" value="Universal_stress_UspA"/>
</dbReference>
<name>A0A2Z5G1U4_9BACT</name>
<dbReference type="KEGG" id="abas:ACPOL_3769"/>
<sequence>MATLAPARIVMERILVPIDFSDISERALDYAKGIARYYGSKIFLAHVDRPINPVAPAEGIWIDEAAEQQRVEEMLEEYGAELRSEGLRAQSISLCGTVREQIPALASNERVDLIVLGTHGRRGVERVLFGSESEAVLRNTKCPVLIVGPAAPSAGETAWHPKDIICASDLDPASTASAAYAFLLARAYKSRFTLLYVEESEKKNGAGVEPFKKALKAFLPEAQEATGALFIETAKGSVSSAIVNLAKDQHSDLIVMGAHDGSAAGTHFWPRVTAKVFAEAPCPVMVFRQ</sequence>
<protein>
    <submittedName>
        <fullName evidence="3">Universal stress protein family</fullName>
    </submittedName>
</protein>
<dbReference type="Gene3D" id="3.40.50.620">
    <property type="entry name" value="HUPs"/>
    <property type="match status" value="2"/>
</dbReference>
<dbReference type="PANTHER" id="PTHR46268:SF6">
    <property type="entry name" value="UNIVERSAL STRESS PROTEIN UP12"/>
    <property type="match status" value="1"/>
</dbReference>
<feature type="domain" description="UspA" evidence="2">
    <location>
        <begin position="162"/>
        <end position="288"/>
    </location>
</feature>
<evidence type="ECO:0000313" key="3">
    <source>
        <dbReference type="EMBL" id="AXC13048.1"/>
    </source>
</evidence>
<dbReference type="EMBL" id="CP030840">
    <property type="protein sequence ID" value="AXC13048.1"/>
    <property type="molecule type" value="Genomic_DNA"/>
</dbReference>
<dbReference type="Pfam" id="PF00582">
    <property type="entry name" value="Usp"/>
    <property type="match status" value="2"/>
</dbReference>